<keyword evidence="1" id="KW-1133">Transmembrane helix</keyword>
<feature type="transmembrane region" description="Helical" evidence="1">
    <location>
        <begin position="164"/>
        <end position="193"/>
    </location>
</feature>
<proteinExistence type="predicted"/>
<evidence type="ECO:0000313" key="3">
    <source>
        <dbReference type="Proteomes" id="UP000823904"/>
    </source>
</evidence>
<keyword evidence="1" id="KW-0472">Membrane</keyword>
<organism evidence="2 3">
    <name type="scientific">Candidatus Anaerostipes avistercoris</name>
    <dbReference type="NCBI Taxonomy" id="2838462"/>
    <lineage>
        <taxon>Bacteria</taxon>
        <taxon>Bacillati</taxon>
        <taxon>Bacillota</taxon>
        <taxon>Clostridia</taxon>
        <taxon>Lachnospirales</taxon>
        <taxon>Lachnospiraceae</taxon>
        <taxon>Anaerostipes</taxon>
    </lineage>
</organism>
<reference evidence="2" key="2">
    <citation type="submission" date="2021-04" db="EMBL/GenBank/DDBJ databases">
        <authorList>
            <person name="Gilroy R."/>
        </authorList>
    </citation>
    <scope>NUCLEOTIDE SEQUENCE</scope>
    <source>
        <strain evidence="2">ChiSjej3B21-8574</strain>
    </source>
</reference>
<gene>
    <name evidence="2" type="ORF">H9754_12750</name>
</gene>
<dbReference type="Proteomes" id="UP000823904">
    <property type="component" value="Unassembled WGS sequence"/>
</dbReference>
<protein>
    <submittedName>
        <fullName evidence="2">DUF1189 domain-containing protein</fullName>
    </submittedName>
</protein>
<reference evidence="2" key="1">
    <citation type="journal article" date="2021" name="PeerJ">
        <title>Extensive microbial diversity within the chicken gut microbiome revealed by metagenomics and culture.</title>
        <authorList>
            <person name="Gilroy R."/>
            <person name="Ravi A."/>
            <person name="Getino M."/>
            <person name="Pursley I."/>
            <person name="Horton D.L."/>
            <person name="Alikhan N.F."/>
            <person name="Baker D."/>
            <person name="Gharbi K."/>
            <person name="Hall N."/>
            <person name="Watson M."/>
            <person name="Adriaenssens E.M."/>
            <person name="Foster-Nyarko E."/>
            <person name="Jarju S."/>
            <person name="Secka A."/>
            <person name="Antonio M."/>
            <person name="Oren A."/>
            <person name="Chaudhuri R.R."/>
            <person name="La Ragione R."/>
            <person name="Hildebrand F."/>
            <person name="Pallen M.J."/>
        </authorList>
    </citation>
    <scope>NUCLEOTIDE SEQUENCE</scope>
    <source>
        <strain evidence="2">ChiSjej3B21-8574</strain>
    </source>
</reference>
<evidence type="ECO:0000313" key="2">
    <source>
        <dbReference type="EMBL" id="HJC51415.1"/>
    </source>
</evidence>
<sequence>MEGTKKLGWLEQLKIACLKPREYPRLLQVAKGRVVVFFIVFSFLITFLGVGVDMIGFTVSVGGTRNFILNRLPDFELKDGVLEMDGRLNFEIGGIHIAADTSQDKVDTDDFSTEYAGEIYFAKDEAVLRMNYTQPVTYRITFSDHKDVVYNNQKMLSLIPAIRLFMVLMFLMTWIVQILMYLFLCLFISMFVFMNQRVRNEAVSFGKVFRLSIYARVVFSLIETIGSTAGIAFFSGSVWMIISYLGSYQLLGMAFVRTEKKSEKQE</sequence>
<dbReference type="EMBL" id="DWWD01000047">
    <property type="protein sequence ID" value="HJC51415.1"/>
    <property type="molecule type" value="Genomic_DNA"/>
</dbReference>
<dbReference type="Pfam" id="PF06691">
    <property type="entry name" value="DUF1189"/>
    <property type="match status" value="1"/>
</dbReference>
<feature type="transmembrane region" description="Helical" evidence="1">
    <location>
        <begin position="213"/>
        <end position="232"/>
    </location>
</feature>
<name>A0A9D2PIH6_9FIRM</name>
<comment type="caution">
    <text evidence="2">The sequence shown here is derived from an EMBL/GenBank/DDBJ whole genome shotgun (WGS) entry which is preliminary data.</text>
</comment>
<feature type="transmembrane region" description="Helical" evidence="1">
    <location>
        <begin position="238"/>
        <end position="256"/>
    </location>
</feature>
<keyword evidence="1" id="KW-0812">Transmembrane</keyword>
<evidence type="ECO:0000256" key="1">
    <source>
        <dbReference type="SAM" id="Phobius"/>
    </source>
</evidence>
<dbReference type="AlphaFoldDB" id="A0A9D2PIH6"/>
<dbReference type="InterPro" id="IPR009574">
    <property type="entry name" value="DUF1189"/>
</dbReference>
<accession>A0A9D2PIH6</accession>
<feature type="transmembrane region" description="Helical" evidence="1">
    <location>
        <begin position="34"/>
        <end position="57"/>
    </location>
</feature>